<evidence type="ECO:0008006" key="4">
    <source>
        <dbReference type="Google" id="ProtNLM"/>
    </source>
</evidence>
<keyword evidence="3" id="KW-1185">Reference proteome</keyword>
<keyword evidence="1" id="KW-0472">Membrane</keyword>
<accession>W7DNE7</accession>
<comment type="caution">
    <text evidence="2">The sequence shown here is derived from an EMBL/GenBank/DDBJ whole genome shotgun (WGS) entry which is preliminary data.</text>
</comment>
<gene>
    <name evidence="2" type="ORF">COMX_03625</name>
</gene>
<dbReference type="AlphaFoldDB" id="W7DNE7"/>
<name>W7DNE7_9PROT</name>
<keyword evidence="1" id="KW-1133">Transmembrane helix</keyword>
<dbReference type="RefSeq" id="WP_034337138.1">
    <property type="nucleotide sequence ID" value="NZ_ATSX01000001.1"/>
</dbReference>
<keyword evidence="1" id="KW-0812">Transmembrane</keyword>
<proteinExistence type="predicted"/>
<evidence type="ECO:0000313" key="3">
    <source>
        <dbReference type="Proteomes" id="UP000019250"/>
    </source>
</evidence>
<protein>
    <recommendedName>
        <fullName evidence="4">Holin</fullName>
    </recommendedName>
</protein>
<sequence>MNTDLLLQGFQYVLGVIPGDIAGNIVAVVTAIVTLCTLMMRFWKEPEMTSKWHSLWQVIHVLASFKKPDEIKENKDGQKDR</sequence>
<dbReference type="STRING" id="1208583.COMX_03625"/>
<feature type="transmembrane region" description="Helical" evidence="1">
    <location>
        <begin position="21"/>
        <end position="43"/>
    </location>
</feature>
<dbReference type="EMBL" id="ATSX01000001">
    <property type="protein sequence ID" value="EUK18807.1"/>
    <property type="molecule type" value="Genomic_DNA"/>
</dbReference>
<dbReference type="OrthoDB" id="7221887at2"/>
<evidence type="ECO:0000256" key="1">
    <source>
        <dbReference type="SAM" id="Phobius"/>
    </source>
</evidence>
<evidence type="ECO:0000313" key="2">
    <source>
        <dbReference type="EMBL" id="EUK18807.1"/>
    </source>
</evidence>
<dbReference type="Proteomes" id="UP000019250">
    <property type="component" value="Unassembled WGS sequence"/>
</dbReference>
<reference evidence="2 3" key="1">
    <citation type="journal article" date="2014" name="Genome Announc.">
        <title>Draft Genome Sequence of Commensalibacter papalotli MX01, a Symbiont Identified from the Guts of Overwintering Monarch Butterflies.</title>
        <authorList>
            <person name="Servin-Garciduenas L.E."/>
            <person name="Sanchez-Quinto A."/>
            <person name="Martinez-Romero E."/>
        </authorList>
    </citation>
    <scope>NUCLEOTIDE SEQUENCE [LARGE SCALE GENOMIC DNA]</scope>
    <source>
        <strain evidence="3">MX-MONARCH01</strain>
    </source>
</reference>
<organism evidence="2 3">
    <name type="scientific">Commensalibacter papalotli</name>
    <name type="common">ex Servin-Garciduenas et al. 2014</name>
    <dbReference type="NCBI Taxonomy" id="1208583"/>
    <lineage>
        <taxon>Bacteria</taxon>
        <taxon>Pseudomonadati</taxon>
        <taxon>Pseudomonadota</taxon>
        <taxon>Alphaproteobacteria</taxon>
        <taxon>Acetobacterales</taxon>
        <taxon>Acetobacteraceae</taxon>
    </lineage>
</organism>